<dbReference type="CDD" id="cd09854">
    <property type="entry name" value="PIN_VapC-like"/>
    <property type="match status" value="1"/>
</dbReference>
<reference evidence="2" key="1">
    <citation type="journal article" date="2015" name="Nature">
        <title>Complex archaea that bridge the gap between prokaryotes and eukaryotes.</title>
        <authorList>
            <person name="Spang A."/>
            <person name="Saw J.H."/>
            <person name="Jorgensen S.L."/>
            <person name="Zaremba-Niedzwiedzka K."/>
            <person name="Martijn J."/>
            <person name="Lind A.E."/>
            <person name="van Eijk R."/>
            <person name="Schleper C."/>
            <person name="Guy L."/>
            <person name="Ettema T.J."/>
        </authorList>
    </citation>
    <scope>NUCLEOTIDE SEQUENCE</scope>
</reference>
<dbReference type="InterPro" id="IPR029060">
    <property type="entry name" value="PIN-like_dom_sf"/>
</dbReference>
<dbReference type="AlphaFoldDB" id="A0A0F9JMW5"/>
<comment type="caution">
    <text evidence="2">The sequence shown here is derived from an EMBL/GenBank/DDBJ whole genome shotgun (WGS) entry which is preliminary data.</text>
</comment>
<dbReference type="EMBL" id="LAZR01009686">
    <property type="protein sequence ID" value="KKM71179.1"/>
    <property type="molecule type" value="Genomic_DNA"/>
</dbReference>
<evidence type="ECO:0000313" key="2">
    <source>
        <dbReference type="EMBL" id="KKM71179.1"/>
    </source>
</evidence>
<dbReference type="SUPFAM" id="SSF88723">
    <property type="entry name" value="PIN domain-like"/>
    <property type="match status" value="1"/>
</dbReference>
<organism evidence="2">
    <name type="scientific">marine sediment metagenome</name>
    <dbReference type="NCBI Taxonomy" id="412755"/>
    <lineage>
        <taxon>unclassified sequences</taxon>
        <taxon>metagenomes</taxon>
        <taxon>ecological metagenomes</taxon>
    </lineage>
</organism>
<name>A0A0F9JMW5_9ZZZZ</name>
<accession>A0A0F9JMW5</accession>
<evidence type="ECO:0000259" key="1">
    <source>
        <dbReference type="SMART" id="SM00670"/>
    </source>
</evidence>
<proteinExistence type="predicted"/>
<dbReference type="InterPro" id="IPR002716">
    <property type="entry name" value="PIN_dom"/>
</dbReference>
<protein>
    <recommendedName>
        <fullName evidence="1">PIN domain-containing protein</fullName>
    </recommendedName>
</protein>
<sequence length="135" mass="16016">MPFKKYIVLDAVALFYFQMSKMPKILKDLQQKIIDGEVTAIIPTIAISEILWKLRKEGIKELESLKIAYLNWKKSPNIIIDSFDVEILDKMIESKESYELHDEIIAMTCYKYNTKIIYTKDKKLKDFWNLDTISW</sequence>
<dbReference type="SMART" id="SM00670">
    <property type="entry name" value="PINc"/>
    <property type="match status" value="1"/>
</dbReference>
<gene>
    <name evidence="2" type="ORF">LCGC14_1433260</name>
</gene>
<feature type="domain" description="PIN" evidence="1">
    <location>
        <begin position="5"/>
        <end position="126"/>
    </location>
</feature>
<dbReference type="Pfam" id="PF01850">
    <property type="entry name" value="PIN"/>
    <property type="match status" value="1"/>
</dbReference>